<protein>
    <submittedName>
        <fullName evidence="1">Uncharacterized protein</fullName>
    </submittedName>
</protein>
<name>A0A090GTF4_MESPL</name>
<proteinExistence type="predicted"/>
<gene>
    <name evidence="1" type="ORF">MPL3365_170216</name>
</gene>
<dbReference type="Proteomes" id="UP000046122">
    <property type="component" value="Unassembled WGS sequence"/>
</dbReference>
<dbReference type="AlphaFoldDB" id="A0A090GTF4"/>
<evidence type="ECO:0000313" key="1">
    <source>
        <dbReference type="EMBL" id="CDX53009.1"/>
    </source>
</evidence>
<organism evidence="1 2">
    <name type="scientific">Mesorhizobium plurifarium</name>
    <dbReference type="NCBI Taxonomy" id="69974"/>
    <lineage>
        <taxon>Bacteria</taxon>
        <taxon>Pseudomonadati</taxon>
        <taxon>Pseudomonadota</taxon>
        <taxon>Alphaproteobacteria</taxon>
        <taxon>Hyphomicrobiales</taxon>
        <taxon>Phyllobacteriaceae</taxon>
        <taxon>Mesorhizobium</taxon>
    </lineage>
</organism>
<dbReference type="EMBL" id="CCNE01000009">
    <property type="protein sequence ID" value="CDX53009.1"/>
    <property type="molecule type" value="Genomic_DNA"/>
</dbReference>
<accession>A0A090GTF4</accession>
<reference evidence="1 2" key="1">
    <citation type="submission" date="2014-08" db="EMBL/GenBank/DDBJ databases">
        <authorList>
            <person name="Moulin Lionel"/>
        </authorList>
    </citation>
    <scope>NUCLEOTIDE SEQUENCE [LARGE SCALE GENOMIC DNA]</scope>
</reference>
<sequence length="64" mass="7162">MTCGLIFSIAFEESFQPGVAGWEKDHTIDMTMLGRISASALIIEIAITSSLKPDWQAKHSRMRH</sequence>
<evidence type="ECO:0000313" key="2">
    <source>
        <dbReference type="Proteomes" id="UP000046122"/>
    </source>
</evidence>